<dbReference type="RefSeq" id="WP_173076334.1">
    <property type="nucleotide sequence ID" value="NZ_CP041345.1"/>
</dbReference>
<evidence type="ECO:0000256" key="1">
    <source>
        <dbReference type="SAM" id="Phobius"/>
    </source>
</evidence>
<evidence type="ECO:0000313" key="3">
    <source>
        <dbReference type="Proteomes" id="UP000500961"/>
    </source>
</evidence>
<sequence>MKRYFSYAIPIAFVIYVLILLLFRLLFDGYSTFINEIYQNLFISILSGIIYVALFFGFIWFNLKNTLGYLESDSFDEPKYGHKLVEEIETKCNDFNQLKEIFIKHFPSVKVSEDKSAIKFLGPISLKRWNAGGISYFNPDNKKVKVILIPYMGYSQRSEKLLKDEMDKIKNLVHG</sequence>
<keyword evidence="1" id="KW-0812">Transmembrane</keyword>
<keyword evidence="3" id="KW-1185">Reference proteome</keyword>
<dbReference type="EMBL" id="CP041345">
    <property type="protein sequence ID" value="QKG81006.1"/>
    <property type="molecule type" value="Genomic_DNA"/>
</dbReference>
<keyword evidence="1" id="KW-0472">Membrane</keyword>
<feature type="transmembrane region" description="Helical" evidence="1">
    <location>
        <begin position="39"/>
        <end position="61"/>
    </location>
</feature>
<reference evidence="2 3" key="1">
    <citation type="submission" date="2019-07" db="EMBL/GenBank/DDBJ databases">
        <title>Thalassofilum flectens gen. nov., sp. nov., a novel moderate thermophilic anaerobe from a shallow sea hot spring in Kunashir Island (Russia), representing a new family in the order Bacteroidales, and proposal of Thalassofilacea fam. nov.</title>
        <authorList>
            <person name="Kochetkova T.V."/>
            <person name="Podosokorskaya O.A."/>
            <person name="Novikov A."/>
            <person name="Elcheninov A.G."/>
            <person name="Toshchakov S.V."/>
            <person name="Kublanov I.V."/>
        </authorList>
    </citation>
    <scope>NUCLEOTIDE SEQUENCE [LARGE SCALE GENOMIC DNA]</scope>
    <source>
        <strain evidence="2 3">38-H</strain>
    </source>
</reference>
<feature type="transmembrane region" description="Helical" evidence="1">
    <location>
        <begin position="7"/>
        <end position="27"/>
    </location>
</feature>
<gene>
    <name evidence="2" type="ORF">FHG85_12275</name>
</gene>
<organism evidence="2 3">
    <name type="scientific">Tenuifilum thalassicum</name>
    <dbReference type="NCBI Taxonomy" id="2590900"/>
    <lineage>
        <taxon>Bacteria</taxon>
        <taxon>Pseudomonadati</taxon>
        <taxon>Bacteroidota</taxon>
        <taxon>Bacteroidia</taxon>
        <taxon>Bacteroidales</taxon>
        <taxon>Tenuifilaceae</taxon>
        <taxon>Tenuifilum</taxon>
    </lineage>
</organism>
<proteinExistence type="predicted"/>
<protein>
    <submittedName>
        <fullName evidence="2">Uncharacterized protein</fullName>
    </submittedName>
</protein>
<keyword evidence="1" id="KW-1133">Transmembrane helix</keyword>
<name>A0A7D4CI15_9BACT</name>
<dbReference type="AlphaFoldDB" id="A0A7D4CI15"/>
<dbReference type="Proteomes" id="UP000500961">
    <property type="component" value="Chromosome"/>
</dbReference>
<dbReference type="KEGG" id="ttz:FHG85_12275"/>
<evidence type="ECO:0000313" key="2">
    <source>
        <dbReference type="EMBL" id="QKG81006.1"/>
    </source>
</evidence>
<accession>A0A7D4CI15</accession>